<evidence type="ECO:0008006" key="4">
    <source>
        <dbReference type="Google" id="ProtNLM"/>
    </source>
</evidence>
<feature type="region of interest" description="Disordered" evidence="1">
    <location>
        <begin position="150"/>
        <end position="192"/>
    </location>
</feature>
<organism evidence="2 3">
    <name type="scientific">Ensete ventricosum</name>
    <name type="common">Abyssinian banana</name>
    <name type="synonym">Musa ensete</name>
    <dbReference type="NCBI Taxonomy" id="4639"/>
    <lineage>
        <taxon>Eukaryota</taxon>
        <taxon>Viridiplantae</taxon>
        <taxon>Streptophyta</taxon>
        <taxon>Embryophyta</taxon>
        <taxon>Tracheophyta</taxon>
        <taxon>Spermatophyta</taxon>
        <taxon>Magnoliopsida</taxon>
        <taxon>Liliopsida</taxon>
        <taxon>Zingiberales</taxon>
        <taxon>Musaceae</taxon>
        <taxon>Ensete</taxon>
    </lineage>
</organism>
<evidence type="ECO:0000313" key="3">
    <source>
        <dbReference type="Proteomes" id="UP000287651"/>
    </source>
</evidence>
<dbReference type="Proteomes" id="UP000287651">
    <property type="component" value="Unassembled WGS sequence"/>
</dbReference>
<protein>
    <recommendedName>
        <fullName evidence="4">Retrotransposon gag domain-containing protein</fullName>
    </recommendedName>
</protein>
<dbReference type="AlphaFoldDB" id="A0A426XUY3"/>
<dbReference type="EMBL" id="AMZH03017266">
    <property type="protein sequence ID" value="RRT43276.1"/>
    <property type="molecule type" value="Genomic_DNA"/>
</dbReference>
<reference evidence="2 3" key="1">
    <citation type="journal article" date="2014" name="Agronomy (Basel)">
        <title>A Draft Genome Sequence for Ensete ventricosum, the Drought-Tolerant Tree Against Hunger.</title>
        <authorList>
            <person name="Harrison J."/>
            <person name="Moore K.A."/>
            <person name="Paszkiewicz K."/>
            <person name="Jones T."/>
            <person name="Grant M."/>
            <person name="Ambacheew D."/>
            <person name="Muzemil S."/>
            <person name="Studholme D.J."/>
        </authorList>
    </citation>
    <scope>NUCLEOTIDE SEQUENCE [LARGE SCALE GENOMIC DNA]</scope>
</reference>
<evidence type="ECO:0000256" key="1">
    <source>
        <dbReference type="SAM" id="MobiDB-lite"/>
    </source>
</evidence>
<feature type="compositionally biased region" description="Polar residues" evidence="1">
    <location>
        <begin position="50"/>
        <end position="59"/>
    </location>
</feature>
<feature type="compositionally biased region" description="Polar residues" evidence="1">
    <location>
        <begin position="183"/>
        <end position="192"/>
    </location>
</feature>
<evidence type="ECO:0000313" key="2">
    <source>
        <dbReference type="EMBL" id="RRT43276.1"/>
    </source>
</evidence>
<name>A0A426XUY3_ENSVE</name>
<feature type="region of interest" description="Disordered" evidence="1">
    <location>
        <begin position="42"/>
        <end position="82"/>
    </location>
</feature>
<proteinExistence type="predicted"/>
<gene>
    <name evidence="2" type="ORF">B296_00024051</name>
</gene>
<comment type="caution">
    <text evidence="2">The sequence shown here is derived from an EMBL/GenBank/DDBJ whole genome shotgun (WGS) entry which is preliminary data.</text>
</comment>
<accession>A0A426XUY3</accession>
<sequence>MGIRPSKLFWSLVEKPPTTVPEMMQRVNHFITVEAQIIEKREEQKHPQVEQPQGPTSGQPRRRIERPDFSRPRPPMTPLNSTRTEIFLQIREKGLLAPPNRIKTRPEERDRGGYCRFHREYGHDTKECRDLKNQIEDLIRQGHLDHYVQRRMEHPDRRSKRDRPTEIVYPYIPDPDEEDEGGQASSSLAVST</sequence>